<sequence>NRLTIDGIKDGIFKKKENVGNKKRSNDQNRIRGRDDRNKRQRTGSNFALTTPDQGQGQRQYAG</sequence>
<proteinExistence type="predicted"/>
<accession>A0A699W4Z1</accession>
<gene>
    <name evidence="2" type="ORF">Tci_914961</name>
</gene>
<protein>
    <submittedName>
        <fullName evidence="2">Uncharacterized protein</fullName>
    </submittedName>
</protein>
<feature type="region of interest" description="Disordered" evidence="1">
    <location>
        <begin position="16"/>
        <end position="63"/>
    </location>
</feature>
<organism evidence="2">
    <name type="scientific">Tanacetum cinerariifolium</name>
    <name type="common">Dalmatian daisy</name>
    <name type="synonym">Chrysanthemum cinerariifolium</name>
    <dbReference type="NCBI Taxonomy" id="118510"/>
    <lineage>
        <taxon>Eukaryota</taxon>
        <taxon>Viridiplantae</taxon>
        <taxon>Streptophyta</taxon>
        <taxon>Embryophyta</taxon>
        <taxon>Tracheophyta</taxon>
        <taxon>Spermatophyta</taxon>
        <taxon>Magnoliopsida</taxon>
        <taxon>eudicotyledons</taxon>
        <taxon>Gunneridae</taxon>
        <taxon>Pentapetalae</taxon>
        <taxon>asterids</taxon>
        <taxon>campanulids</taxon>
        <taxon>Asterales</taxon>
        <taxon>Asteraceae</taxon>
        <taxon>Asteroideae</taxon>
        <taxon>Anthemideae</taxon>
        <taxon>Anthemidinae</taxon>
        <taxon>Tanacetum</taxon>
    </lineage>
</organism>
<feature type="non-terminal residue" evidence="2">
    <location>
        <position position="1"/>
    </location>
</feature>
<dbReference type="AlphaFoldDB" id="A0A699W4Z1"/>
<evidence type="ECO:0000256" key="1">
    <source>
        <dbReference type="SAM" id="MobiDB-lite"/>
    </source>
</evidence>
<feature type="compositionally biased region" description="Basic and acidic residues" evidence="1">
    <location>
        <begin position="16"/>
        <end position="38"/>
    </location>
</feature>
<feature type="compositionally biased region" description="Polar residues" evidence="1">
    <location>
        <begin position="43"/>
        <end position="63"/>
    </location>
</feature>
<evidence type="ECO:0000313" key="2">
    <source>
        <dbReference type="EMBL" id="GFD42992.1"/>
    </source>
</evidence>
<reference evidence="2" key="1">
    <citation type="journal article" date="2019" name="Sci. Rep.">
        <title>Draft genome of Tanacetum cinerariifolium, the natural source of mosquito coil.</title>
        <authorList>
            <person name="Yamashiro T."/>
            <person name="Shiraishi A."/>
            <person name="Satake H."/>
            <person name="Nakayama K."/>
        </authorList>
    </citation>
    <scope>NUCLEOTIDE SEQUENCE</scope>
</reference>
<dbReference type="EMBL" id="BKCJ011587485">
    <property type="protein sequence ID" value="GFD42992.1"/>
    <property type="molecule type" value="Genomic_DNA"/>
</dbReference>
<comment type="caution">
    <text evidence="2">The sequence shown here is derived from an EMBL/GenBank/DDBJ whole genome shotgun (WGS) entry which is preliminary data.</text>
</comment>
<name>A0A699W4Z1_TANCI</name>